<gene>
    <name evidence="1" type="ORF">SAMN02745134_00630</name>
</gene>
<dbReference type="EMBL" id="FWXH01000002">
    <property type="protein sequence ID" value="SMC18688.1"/>
    <property type="molecule type" value="Genomic_DNA"/>
</dbReference>
<dbReference type="STRING" id="1121291.SAMN02745134_00630"/>
<dbReference type="Proteomes" id="UP000192468">
    <property type="component" value="Unassembled WGS sequence"/>
</dbReference>
<name>A0A1W1X4P8_9CLOT</name>
<sequence>MKKCGILIIFLIIIFGAYTFFSQRQQMQDADQTFIYNLSEANSCFGVDYTKLSEEDKISYYMKAASSLNVAIYTLKYTSYDDKQDLGNALGSLNLSISLHSASQSTNRSRAFNEKEHDIFMCLSHITFNTNDKNNCKELIKVTNEIGY</sequence>
<reference evidence="1 2" key="1">
    <citation type="submission" date="2017-04" db="EMBL/GenBank/DDBJ databases">
        <authorList>
            <person name="Afonso C.L."/>
            <person name="Miller P.J."/>
            <person name="Scott M.A."/>
            <person name="Spackman E."/>
            <person name="Goraichik I."/>
            <person name="Dimitrov K.M."/>
            <person name="Suarez D.L."/>
            <person name="Swayne D.E."/>
        </authorList>
    </citation>
    <scope>NUCLEOTIDE SEQUENCE [LARGE SCALE GENOMIC DNA]</scope>
    <source>
        <strain evidence="1 2">DSM 12555</strain>
    </source>
</reference>
<keyword evidence="2" id="KW-1185">Reference proteome</keyword>
<proteinExistence type="predicted"/>
<dbReference type="AlphaFoldDB" id="A0A1W1X4P8"/>
<protein>
    <submittedName>
        <fullName evidence="1">Uncharacterized protein</fullName>
    </submittedName>
</protein>
<accession>A0A1W1X4P8</accession>
<dbReference type="RefSeq" id="WP_084113811.1">
    <property type="nucleotide sequence ID" value="NZ_FWXH01000002.1"/>
</dbReference>
<organism evidence="1 2">
    <name type="scientific">Clostridium acidisoli DSM 12555</name>
    <dbReference type="NCBI Taxonomy" id="1121291"/>
    <lineage>
        <taxon>Bacteria</taxon>
        <taxon>Bacillati</taxon>
        <taxon>Bacillota</taxon>
        <taxon>Clostridia</taxon>
        <taxon>Eubacteriales</taxon>
        <taxon>Clostridiaceae</taxon>
        <taxon>Clostridium</taxon>
    </lineage>
</organism>
<evidence type="ECO:0000313" key="1">
    <source>
        <dbReference type="EMBL" id="SMC18688.1"/>
    </source>
</evidence>
<evidence type="ECO:0000313" key="2">
    <source>
        <dbReference type="Proteomes" id="UP000192468"/>
    </source>
</evidence>
<dbReference type="OrthoDB" id="1941108at2"/>